<comment type="similarity">
    <text evidence="3">Belongs to the WD repeat MDV1/CAF4 family.</text>
</comment>
<dbReference type="InterPro" id="IPR019775">
    <property type="entry name" value="WD40_repeat_CS"/>
</dbReference>
<comment type="function">
    <text evidence="5">Involved in mitochondrial fission. Acts as an adapter protein required to form mitochondrial fission complexes. Formation of these complexes is required to promote constriction and fission of the mitochondrial compartment at a late step in mitochondrial division.</text>
</comment>
<dbReference type="Proteomes" id="UP000800200">
    <property type="component" value="Unassembled WGS sequence"/>
</dbReference>
<evidence type="ECO:0000256" key="5">
    <source>
        <dbReference type="ARBA" id="ARBA00043913"/>
    </source>
</evidence>
<gene>
    <name evidence="7" type="ORF">K469DRAFT_530708</name>
</gene>
<evidence type="ECO:0000313" key="7">
    <source>
        <dbReference type="EMBL" id="KAF2176504.1"/>
    </source>
</evidence>
<feature type="repeat" description="WD" evidence="6">
    <location>
        <begin position="1"/>
        <end position="25"/>
    </location>
</feature>
<dbReference type="PRINTS" id="PR00320">
    <property type="entry name" value="GPROTEINBRPT"/>
</dbReference>
<keyword evidence="2" id="KW-0677">Repeat</keyword>
<feature type="non-terminal residue" evidence="7">
    <location>
        <position position="1"/>
    </location>
</feature>
<evidence type="ECO:0000256" key="6">
    <source>
        <dbReference type="PROSITE-ProRule" id="PRU00221"/>
    </source>
</evidence>
<feature type="repeat" description="WD" evidence="6">
    <location>
        <begin position="69"/>
        <end position="108"/>
    </location>
</feature>
<dbReference type="AlphaFoldDB" id="A0A6A6DAD3"/>
<dbReference type="Gene3D" id="2.130.10.10">
    <property type="entry name" value="YVTN repeat-like/Quinoprotein amine dehydrogenase"/>
    <property type="match status" value="1"/>
</dbReference>
<dbReference type="InterPro" id="IPR036322">
    <property type="entry name" value="WD40_repeat_dom_sf"/>
</dbReference>
<dbReference type="InterPro" id="IPR020472">
    <property type="entry name" value="WD40_PAC1"/>
</dbReference>
<dbReference type="Pfam" id="PF00400">
    <property type="entry name" value="WD40"/>
    <property type="match status" value="4"/>
</dbReference>
<dbReference type="PROSITE" id="PS50082">
    <property type="entry name" value="WD_REPEATS_2"/>
    <property type="match status" value="3"/>
</dbReference>
<keyword evidence="1 6" id="KW-0853">WD repeat</keyword>
<dbReference type="GO" id="GO:1990234">
    <property type="term" value="C:transferase complex"/>
    <property type="evidence" value="ECO:0007669"/>
    <property type="project" value="UniProtKB-ARBA"/>
</dbReference>
<dbReference type="PROSITE" id="PS00678">
    <property type="entry name" value="WD_REPEATS_1"/>
    <property type="match status" value="2"/>
</dbReference>
<dbReference type="PANTHER" id="PTHR22847">
    <property type="entry name" value="WD40 REPEAT PROTEIN"/>
    <property type="match status" value="1"/>
</dbReference>
<dbReference type="InterPro" id="IPR001680">
    <property type="entry name" value="WD40_rpt"/>
</dbReference>
<evidence type="ECO:0000256" key="3">
    <source>
        <dbReference type="ARBA" id="ARBA00038415"/>
    </source>
</evidence>
<evidence type="ECO:0000313" key="8">
    <source>
        <dbReference type="Proteomes" id="UP000800200"/>
    </source>
</evidence>
<evidence type="ECO:0000256" key="2">
    <source>
        <dbReference type="ARBA" id="ARBA00022737"/>
    </source>
</evidence>
<organism evidence="7 8">
    <name type="scientific">Zopfia rhizophila CBS 207.26</name>
    <dbReference type="NCBI Taxonomy" id="1314779"/>
    <lineage>
        <taxon>Eukaryota</taxon>
        <taxon>Fungi</taxon>
        <taxon>Dikarya</taxon>
        <taxon>Ascomycota</taxon>
        <taxon>Pezizomycotina</taxon>
        <taxon>Dothideomycetes</taxon>
        <taxon>Dothideomycetes incertae sedis</taxon>
        <taxon>Zopfiaceae</taxon>
        <taxon>Zopfia</taxon>
    </lineage>
</organism>
<dbReference type="GO" id="GO:0005634">
    <property type="term" value="C:nucleus"/>
    <property type="evidence" value="ECO:0007669"/>
    <property type="project" value="TreeGrafter"/>
</dbReference>
<dbReference type="PROSITE" id="PS50294">
    <property type="entry name" value="WD_REPEATS_REGION"/>
    <property type="match status" value="3"/>
</dbReference>
<proteinExistence type="inferred from homology"/>
<keyword evidence="8" id="KW-1185">Reference proteome</keyword>
<evidence type="ECO:0000256" key="4">
    <source>
        <dbReference type="ARBA" id="ARBA00039789"/>
    </source>
</evidence>
<feature type="non-terminal residue" evidence="7">
    <location>
        <position position="145"/>
    </location>
</feature>
<dbReference type="InterPro" id="IPR015943">
    <property type="entry name" value="WD40/YVTN_repeat-like_dom_sf"/>
</dbReference>
<dbReference type="OrthoDB" id="538223at2759"/>
<dbReference type="SUPFAM" id="SSF50978">
    <property type="entry name" value="WD40 repeat-like"/>
    <property type="match status" value="1"/>
</dbReference>
<dbReference type="PANTHER" id="PTHR22847:SF637">
    <property type="entry name" value="WD REPEAT DOMAIN 5B"/>
    <property type="match status" value="1"/>
</dbReference>
<protein>
    <recommendedName>
        <fullName evidence="4">Mitochondrial division protein 1</fullName>
    </recommendedName>
</protein>
<evidence type="ECO:0000256" key="1">
    <source>
        <dbReference type="ARBA" id="ARBA00022574"/>
    </source>
</evidence>
<feature type="repeat" description="WD" evidence="6">
    <location>
        <begin position="109"/>
        <end position="145"/>
    </location>
</feature>
<dbReference type="EMBL" id="ML994707">
    <property type="protein sequence ID" value="KAF2176504.1"/>
    <property type="molecule type" value="Genomic_DNA"/>
</dbReference>
<accession>A0A6A6DAD3</accession>
<reference evidence="7" key="1">
    <citation type="journal article" date="2020" name="Stud. Mycol.">
        <title>101 Dothideomycetes genomes: a test case for predicting lifestyles and emergence of pathogens.</title>
        <authorList>
            <person name="Haridas S."/>
            <person name="Albert R."/>
            <person name="Binder M."/>
            <person name="Bloem J."/>
            <person name="Labutti K."/>
            <person name="Salamov A."/>
            <person name="Andreopoulos B."/>
            <person name="Baker S."/>
            <person name="Barry K."/>
            <person name="Bills G."/>
            <person name="Bluhm B."/>
            <person name="Cannon C."/>
            <person name="Castanera R."/>
            <person name="Culley D."/>
            <person name="Daum C."/>
            <person name="Ezra D."/>
            <person name="Gonzalez J."/>
            <person name="Henrissat B."/>
            <person name="Kuo A."/>
            <person name="Liang C."/>
            <person name="Lipzen A."/>
            <person name="Lutzoni F."/>
            <person name="Magnuson J."/>
            <person name="Mondo S."/>
            <person name="Nolan M."/>
            <person name="Ohm R."/>
            <person name="Pangilinan J."/>
            <person name="Park H.-J."/>
            <person name="Ramirez L."/>
            <person name="Alfaro M."/>
            <person name="Sun H."/>
            <person name="Tritt A."/>
            <person name="Yoshinaga Y."/>
            <person name="Zwiers L.-H."/>
            <person name="Turgeon B."/>
            <person name="Goodwin S."/>
            <person name="Spatafora J."/>
            <person name="Crous P."/>
            <person name="Grigoriev I."/>
        </authorList>
    </citation>
    <scope>NUCLEOTIDE SEQUENCE</scope>
    <source>
        <strain evidence="7">CBS 207.26</strain>
    </source>
</reference>
<sequence length="145" mass="16045">SFLVTGNADGTARLWNAENGVKLKEFPEHSDRITAVLMPKDSTVITGTGDDMHTIRVWDVASGSCSHKFDGHTRGIIRLETIGNRLISGSYDQTVRIWDLVTGNELHRLEGHARYPSIFGFNDNKTLMAAACSTGDIKIWRIEDG</sequence>
<dbReference type="SMART" id="SM00320">
    <property type="entry name" value="WD40"/>
    <property type="match status" value="3"/>
</dbReference>
<name>A0A6A6DAD3_9PEZI</name>